<protein>
    <recommendedName>
        <fullName evidence="3">Polyketide cyclase/dehydrase/lipid transport protein</fullName>
    </recommendedName>
</protein>
<accession>A0A4R6VP78</accession>
<evidence type="ECO:0000313" key="1">
    <source>
        <dbReference type="EMBL" id="TDQ61215.1"/>
    </source>
</evidence>
<gene>
    <name evidence="1" type="ORF">EV188_103722</name>
</gene>
<dbReference type="EMBL" id="SNYO01000003">
    <property type="protein sequence ID" value="TDQ61215.1"/>
    <property type="molecule type" value="Genomic_DNA"/>
</dbReference>
<evidence type="ECO:0008006" key="3">
    <source>
        <dbReference type="Google" id="ProtNLM"/>
    </source>
</evidence>
<keyword evidence="2" id="KW-1185">Reference proteome</keyword>
<dbReference type="RefSeq" id="WP_133826989.1">
    <property type="nucleotide sequence ID" value="NZ_BAABHR010000052.1"/>
</dbReference>
<proteinExistence type="predicted"/>
<evidence type="ECO:0000313" key="2">
    <source>
        <dbReference type="Proteomes" id="UP000295705"/>
    </source>
</evidence>
<comment type="caution">
    <text evidence="1">The sequence shown here is derived from an EMBL/GenBank/DDBJ whole genome shotgun (WGS) entry which is preliminary data.</text>
</comment>
<organism evidence="1 2">
    <name type="scientific">Actinomycetospora succinea</name>
    <dbReference type="NCBI Taxonomy" id="663603"/>
    <lineage>
        <taxon>Bacteria</taxon>
        <taxon>Bacillati</taxon>
        <taxon>Actinomycetota</taxon>
        <taxon>Actinomycetes</taxon>
        <taxon>Pseudonocardiales</taxon>
        <taxon>Pseudonocardiaceae</taxon>
        <taxon>Actinomycetospora</taxon>
    </lineage>
</organism>
<dbReference type="OrthoDB" id="164904at2"/>
<sequence length="167" mass="18388">MARRVVVPERVDAMGLLDRVDYGDAFATDCPPEVLARFTPEELADLAVGRAPRWLRLFVRFAHRRVLGLRLTHTTPPVPLDWHLVSSGPDEVVYGVAGGLITPRLLVMKEPGRVLVVFLMRVDRPVAAPIVAVVKPIHRAIARYLLDRGARLAASELAPHPPRSSSG</sequence>
<dbReference type="Proteomes" id="UP000295705">
    <property type="component" value="Unassembled WGS sequence"/>
</dbReference>
<name>A0A4R6VP78_9PSEU</name>
<reference evidence="1 2" key="1">
    <citation type="submission" date="2019-03" db="EMBL/GenBank/DDBJ databases">
        <title>Genomic Encyclopedia of Type Strains, Phase IV (KMG-IV): sequencing the most valuable type-strain genomes for metagenomic binning, comparative biology and taxonomic classification.</title>
        <authorList>
            <person name="Goeker M."/>
        </authorList>
    </citation>
    <scope>NUCLEOTIDE SEQUENCE [LARGE SCALE GENOMIC DNA]</scope>
    <source>
        <strain evidence="1 2">DSM 45775</strain>
    </source>
</reference>
<dbReference type="AlphaFoldDB" id="A0A4R6VP78"/>